<accession>A0ACB8S3C6</accession>
<protein>
    <submittedName>
        <fullName evidence="1">Uncharacterized protein</fullName>
    </submittedName>
</protein>
<gene>
    <name evidence="1" type="ORF">FA95DRAFT_415801</name>
</gene>
<evidence type="ECO:0000313" key="1">
    <source>
        <dbReference type="EMBL" id="KAI0050989.1"/>
    </source>
</evidence>
<dbReference type="Proteomes" id="UP000814033">
    <property type="component" value="Unassembled WGS sequence"/>
</dbReference>
<sequence length="175" mass="19716">MCFRVVVDGSDRPLRAKTTHLYRSLCASSSPCVRILSALFEEAVSLLPRRIFTLKRKRLPVFDARRPTSTQTGLGSLRAWTWSQQSAHLVTEPRKRRLSAHKMCTRLETSACRRERALGGYRDCPCDLESRDRARGVECASSRLPAERVYFGNGLGPQALGICLDRNCPGAQHRK</sequence>
<proteinExistence type="predicted"/>
<name>A0ACB8S3C6_9AGAM</name>
<evidence type="ECO:0000313" key="2">
    <source>
        <dbReference type="Proteomes" id="UP000814033"/>
    </source>
</evidence>
<reference evidence="1" key="2">
    <citation type="journal article" date="2022" name="New Phytol.">
        <title>Evolutionary transition to the ectomycorrhizal habit in the genomes of a hyperdiverse lineage of mushroom-forming fungi.</title>
        <authorList>
            <person name="Looney B."/>
            <person name="Miyauchi S."/>
            <person name="Morin E."/>
            <person name="Drula E."/>
            <person name="Courty P.E."/>
            <person name="Kohler A."/>
            <person name="Kuo A."/>
            <person name="LaButti K."/>
            <person name="Pangilinan J."/>
            <person name="Lipzen A."/>
            <person name="Riley R."/>
            <person name="Andreopoulos W."/>
            <person name="He G."/>
            <person name="Johnson J."/>
            <person name="Nolan M."/>
            <person name="Tritt A."/>
            <person name="Barry K.W."/>
            <person name="Grigoriev I.V."/>
            <person name="Nagy L.G."/>
            <person name="Hibbett D."/>
            <person name="Henrissat B."/>
            <person name="Matheny P.B."/>
            <person name="Labbe J."/>
            <person name="Martin F.M."/>
        </authorList>
    </citation>
    <scope>NUCLEOTIDE SEQUENCE</scope>
    <source>
        <strain evidence="1">FP105234-sp</strain>
    </source>
</reference>
<comment type="caution">
    <text evidence="1">The sequence shown here is derived from an EMBL/GenBank/DDBJ whole genome shotgun (WGS) entry which is preliminary data.</text>
</comment>
<keyword evidence="2" id="KW-1185">Reference proteome</keyword>
<reference evidence="1" key="1">
    <citation type="submission" date="2021-02" db="EMBL/GenBank/DDBJ databases">
        <authorList>
            <consortium name="DOE Joint Genome Institute"/>
            <person name="Ahrendt S."/>
            <person name="Looney B.P."/>
            <person name="Miyauchi S."/>
            <person name="Morin E."/>
            <person name="Drula E."/>
            <person name="Courty P.E."/>
            <person name="Chicoki N."/>
            <person name="Fauchery L."/>
            <person name="Kohler A."/>
            <person name="Kuo A."/>
            <person name="Labutti K."/>
            <person name="Pangilinan J."/>
            <person name="Lipzen A."/>
            <person name="Riley R."/>
            <person name="Andreopoulos W."/>
            <person name="He G."/>
            <person name="Johnson J."/>
            <person name="Barry K.W."/>
            <person name="Grigoriev I.V."/>
            <person name="Nagy L."/>
            <person name="Hibbett D."/>
            <person name="Henrissat B."/>
            <person name="Matheny P.B."/>
            <person name="Labbe J."/>
            <person name="Martin F."/>
        </authorList>
    </citation>
    <scope>NUCLEOTIDE SEQUENCE</scope>
    <source>
        <strain evidence="1">FP105234-sp</strain>
    </source>
</reference>
<dbReference type="EMBL" id="MU275856">
    <property type="protein sequence ID" value="KAI0050989.1"/>
    <property type="molecule type" value="Genomic_DNA"/>
</dbReference>
<organism evidence="1 2">
    <name type="scientific">Auriscalpium vulgare</name>
    <dbReference type="NCBI Taxonomy" id="40419"/>
    <lineage>
        <taxon>Eukaryota</taxon>
        <taxon>Fungi</taxon>
        <taxon>Dikarya</taxon>
        <taxon>Basidiomycota</taxon>
        <taxon>Agaricomycotina</taxon>
        <taxon>Agaricomycetes</taxon>
        <taxon>Russulales</taxon>
        <taxon>Auriscalpiaceae</taxon>
        <taxon>Auriscalpium</taxon>
    </lineage>
</organism>